<feature type="non-terminal residue" evidence="1">
    <location>
        <position position="148"/>
    </location>
</feature>
<evidence type="ECO:0000313" key="1">
    <source>
        <dbReference type="EMBL" id="JAB61564.1"/>
    </source>
</evidence>
<name>V5GC20_ANOGL</name>
<proteinExistence type="predicted"/>
<dbReference type="EMBL" id="GALX01006902">
    <property type="protein sequence ID" value="JAB61564.1"/>
    <property type="molecule type" value="Transcribed_RNA"/>
</dbReference>
<accession>V5GC20</accession>
<sequence>VQKYLHIHCTTGVLPAMLMFGRDLRTRFSLIKPGIKEKVKKKVKTCQQNQIKYAGGKKREFMVGDKVTVKDYRVVNKVSWIPGIIEKRIGKCTYYVKIPELNVFWKRHTNQILKTNVQSGLKDLDIISVDCNSEISPEGGDHLTGSGG</sequence>
<feature type="non-terminal residue" evidence="1">
    <location>
        <position position="1"/>
    </location>
</feature>
<organism evidence="1">
    <name type="scientific">Anoplophora glabripennis</name>
    <name type="common">Asian longhorn beetle</name>
    <name type="synonym">Anoplophora nobilis</name>
    <dbReference type="NCBI Taxonomy" id="217634"/>
    <lineage>
        <taxon>Eukaryota</taxon>
        <taxon>Metazoa</taxon>
        <taxon>Ecdysozoa</taxon>
        <taxon>Arthropoda</taxon>
        <taxon>Hexapoda</taxon>
        <taxon>Insecta</taxon>
        <taxon>Pterygota</taxon>
        <taxon>Neoptera</taxon>
        <taxon>Endopterygota</taxon>
        <taxon>Coleoptera</taxon>
        <taxon>Polyphaga</taxon>
        <taxon>Cucujiformia</taxon>
        <taxon>Chrysomeloidea</taxon>
        <taxon>Cerambycidae</taxon>
        <taxon>Lamiinae</taxon>
        <taxon>Lamiini</taxon>
        <taxon>Anoplophora</taxon>
    </lineage>
</organism>
<reference evidence="1" key="1">
    <citation type="submission" date="2013-07" db="EMBL/GenBank/DDBJ databases">
        <title>Midgut Transcriptome Profiling of Anoplphora glabripennis, a Lignocellulose Degrading, Wood-Boring Cerambycid.</title>
        <authorList>
            <person name="Scully E.D."/>
            <person name="Hoover K."/>
            <person name="Carlson J.E."/>
            <person name="Tien M."/>
            <person name="Geib S.M."/>
        </authorList>
    </citation>
    <scope>NUCLEOTIDE SEQUENCE</scope>
</reference>
<dbReference type="AlphaFoldDB" id="V5GC20"/>
<protein>
    <submittedName>
        <fullName evidence="1">Uncharacterized protein</fullName>
    </submittedName>
</protein>